<feature type="signal peptide" evidence="1">
    <location>
        <begin position="1"/>
        <end position="25"/>
    </location>
</feature>
<name>A0ABN1AWX4_9SPHN</name>
<evidence type="ECO:0000256" key="1">
    <source>
        <dbReference type="SAM" id="SignalP"/>
    </source>
</evidence>
<evidence type="ECO:0000313" key="2">
    <source>
        <dbReference type="EMBL" id="GAA0485508.1"/>
    </source>
</evidence>
<evidence type="ECO:0008006" key="4">
    <source>
        <dbReference type="Google" id="ProtNLM"/>
    </source>
</evidence>
<sequence length="105" mass="10968">MPRKSRFVASAILATCLTLSACGSADDEDSLTGAFTKGFDESWNSEFVAGCVTESKKAGATEADATPICTCLAKELDKSLDGISEKMNPPEAKLEAASEICLGEL</sequence>
<protein>
    <recommendedName>
        <fullName evidence="4">Lipoprotein</fullName>
    </recommendedName>
</protein>
<comment type="caution">
    <text evidence="2">The sequence shown here is derived from an EMBL/GenBank/DDBJ whole genome shotgun (WGS) entry which is preliminary data.</text>
</comment>
<reference evidence="2 3" key="1">
    <citation type="journal article" date="2019" name="Int. J. Syst. Evol. Microbiol.">
        <title>The Global Catalogue of Microorganisms (GCM) 10K type strain sequencing project: providing services to taxonomists for standard genome sequencing and annotation.</title>
        <authorList>
            <consortium name="The Broad Institute Genomics Platform"/>
            <consortium name="The Broad Institute Genome Sequencing Center for Infectious Disease"/>
            <person name="Wu L."/>
            <person name="Ma J."/>
        </authorList>
    </citation>
    <scope>NUCLEOTIDE SEQUENCE [LARGE SCALE GENOMIC DNA]</scope>
    <source>
        <strain evidence="2 3">JCM 14162</strain>
    </source>
</reference>
<proteinExistence type="predicted"/>
<keyword evidence="1" id="KW-0732">Signal</keyword>
<dbReference type="PROSITE" id="PS51257">
    <property type="entry name" value="PROKAR_LIPOPROTEIN"/>
    <property type="match status" value="1"/>
</dbReference>
<feature type="chain" id="PRO_5045666168" description="Lipoprotein" evidence="1">
    <location>
        <begin position="26"/>
        <end position="105"/>
    </location>
</feature>
<dbReference type="Proteomes" id="UP001500713">
    <property type="component" value="Unassembled WGS sequence"/>
</dbReference>
<evidence type="ECO:0000313" key="3">
    <source>
        <dbReference type="Proteomes" id="UP001500713"/>
    </source>
</evidence>
<dbReference type="EMBL" id="BAAAEM010000003">
    <property type="protein sequence ID" value="GAA0485508.1"/>
    <property type="molecule type" value="Genomic_DNA"/>
</dbReference>
<keyword evidence="3" id="KW-1185">Reference proteome</keyword>
<accession>A0ABN1AWX4</accession>
<dbReference type="RefSeq" id="WP_229955525.1">
    <property type="nucleotide sequence ID" value="NZ_BAAAEM010000003.1"/>
</dbReference>
<gene>
    <name evidence="2" type="ORF">GCM10009096_30300</name>
</gene>
<organism evidence="2 3">
    <name type="scientific">Parasphingorhabdus litoris</name>
    <dbReference type="NCBI Taxonomy" id="394733"/>
    <lineage>
        <taxon>Bacteria</taxon>
        <taxon>Pseudomonadati</taxon>
        <taxon>Pseudomonadota</taxon>
        <taxon>Alphaproteobacteria</taxon>
        <taxon>Sphingomonadales</taxon>
        <taxon>Sphingomonadaceae</taxon>
        <taxon>Parasphingorhabdus</taxon>
    </lineage>
</organism>